<keyword evidence="5" id="KW-0479">Metal-binding</keyword>
<protein>
    <submittedName>
        <fullName evidence="10">Nuclease HARBI1</fullName>
    </submittedName>
</protein>
<dbReference type="AlphaFoldDB" id="A0A6J1QBT2"/>
<keyword evidence="6" id="KW-0378">Hydrolase</keyword>
<name>A0A6J1QBT2_9HYME</name>
<comment type="cofactor">
    <cofactor evidence="1">
        <name>a divalent metal cation</name>
        <dbReference type="ChEBI" id="CHEBI:60240"/>
    </cofactor>
</comment>
<dbReference type="OrthoDB" id="7554434at2759"/>
<dbReference type="InterPro" id="IPR045249">
    <property type="entry name" value="HARBI1-like"/>
</dbReference>
<dbReference type="Proteomes" id="UP000504618">
    <property type="component" value="Unplaced"/>
</dbReference>
<evidence type="ECO:0000313" key="9">
    <source>
        <dbReference type="Proteomes" id="UP000504618"/>
    </source>
</evidence>
<dbReference type="PANTHER" id="PTHR22930:SF267">
    <property type="entry name" value="NUCLEASE HARBI1-RELATED"/>
    <property type="match status" value="1"/>
</dbReference>
<evidence type="ECO:0000256" key="1">
    <source>
        <dbReference type="ARBA" id="ARBA00001968"/>
    </source>
</evidence>
<dbReference type="Pfam" id="PF13359">
    <property type="entry name" value="DDE_Tnp_4"/>
    <property type="match status" value="1"/>
</dbReference>
<dbReference type="PANTHER" id="PTHR22930">
    <property type="match status" value="1"/>
</dbReference>
<evidence type="ECO:0000256" key="2">
    <source>
        <dbReference type="ARBA" id="ARBA00004123"/>
    </source>
</evidence>
<proteinExistence type="inferred from homology"/>
<keyword evidence="9" id="KW-1185">Reference proteome</keyword>
<dbReference type="RefSeq" id="XP_024879163.1">
    <property type="nucleotide sequence ID" value="XM_025023395.1"/>
</dbReference>
<organism evidence="9 10">
    <name type="scientific">Temnothorax curvispinosus</name>
    <dbReference type="NCBI Taxonomy" id="300111"/>
    <lineage>
        <taxon>Eukaryota</taxon>
        <taxon>Metazoa</taxon>
        <taxon>Ecdysozoa</taxon>
        <taxon>Arthropoda</taxon>
        <taxon>Hexapoda</taxon>
        <taxon>Insecta</taxon>
        <taxon>Pterygota</taxon>
        <taxon>Neoptera</taxon>
        <taxon>Endopterygota</taxon>
        <taxon>Hymenoptera</taxon>
        <taxon>Apocrita</taxon>
        <taxon>Aculeata</taxon>
        <taxon>Formicoidea</taxon>
        <taxon>Formicidae</taxon>
        <taxon>Myrmicinae</taxon>
        <taxon>Temnothorax</taxon>
    </lineage>
</organism>
<evidence type="ECO:0000313" key="10">
    <source>
        <dbReference type="RefSeq" id="XP_024879163.1"/>
    </source>
</evidence>
<sequence length="369" mass="42455">MYIAEMLPEHILNALFLAEIEEDRRQDILTYRNKRHLLRDVSDPFAMCESQFIELFRLNKGMVQYLIEELRPHMSVPAHGRSVAPELKILAVLHFYATGSYQRSIGQNFLFPIAQSTMSGYVAMVTYLICRHLGQRWIVFPTDRRVIEEKKRTFLQSFGFPGTIGAIDGTHIALITPAEEEHNYLNRKGFHSKNVQIICDADLNILNVNPRHAGATHDSYIWRNSAILEHLRNNYEHGDTDTWLIGDSGYPQQPWLMTPIVNAQPNTPDSRYTDALVKARCCVERCIETLKSRFRCILKERMLRYSPLSVGRIIVACSVLHNICNGGRLDVLNDIHPEGVQENNVQENMQEEDLASGQQARQRLINLHF</sequence>
<dbReference type="GO" id="GO:0046872">
    <property type="term" value="F:metal ion binding"/>
    <property type="evidence" value="ECO:0007669"/>
    <property type="project" value="UniProtKB-KW"/>
</dbReference>
<dbReference type="GO" id="GO:0004518">
    <property type="term" value="F:nuclease activity"/>
    <property type="evidence" value="ECO:0007669"/>
    <property type="project" value="UniProtKB-KW"/>
</dbReference>
<evidence type="ECO:0000259" key="8">
    <source>
        <dbReference type="Pfam" id="PF13359"/>
    </source>
</evidence>
<evidence type="ECO:0000256" key="6">
    <source>
        <dbReference type="ARBA" id="ARBA00022801"/>
    </source>
</evidence>
<keyword evidence="4" id="KW-0540">Nuclease</keyword>
<comment type="subcellular location">
    <subcellularLocation>
        <location evidence="2">Nucleus</location>
    </subcellularLocation>
</comment>
<evidence type="ECO:0000256" key="7">
    <source>
        <dbReference type="ARBA" id="ARBA00023242"/>
    </source>
</evidence>
<keyword evidence="7" id="KW-0539">Nucleus</keyword>
<feature type="domain" description="DDE Tnp4" evidence="8">
    <location>
        <begin position="167"/>
        <end position="322"/>
    </location>
</feature>
<evidence type="ECO:0000256" key="3">
    <source>
        <dbReference type="ARBA" id="ARBA00006958"/>
    </source>
</evidence>
<comment type="similarity">
    <text evidence="3">Belongs to the HARBI1 family.</text>
</comment>
<dbReference type="GO" id="GO:0005634">
    <property type="term" value="C:nucleus"/>
    <property type="evidence" value="ECO:0007669"/>
    <property type="project" value="UniProtKB-SubCell"/>
</dbReference>
<dbReference type="InterPro" id="IPR027806">
    <property type="entry name" value="HARBI1_dom"/>
</dbReference>
<dbReference type="GO" id="GO:0016787">
    <property type="term" value="F:hydrolase activity"/>
    <property type="evidence" value="ECO:0007669"/>
    <property type="project" value="UniProtKB-KW"/>
</dbReference>
<reference evidence="10" key="1">
    <citation type="submission" date="2025-08" db="UniProtKB">
        <authorList>
            <consortium name="RefSeq"/>
        </authorList>
    </citation>
    <scope>IDENTIFICATION</scope>
    <source>
        <tissue evidence="10">Whole body</tissue>
    </source>
</reference>
<gene>
    <name evidence="10" type="primary">LOC112459345</name>
</gene>
<evidence type="ECO:0000256" key="5">
    <source>
        <dbReference type="ARBA" id="ARBA00022723"/>
    </source>
</evidence>
<accession>A0A6J1QBT2</accession>
<dbReference type="GeneID" id="112459345"/>
<evidence type="ECO:0000256" key="4">
    <source>
        <dbReference type="ARBA" id="ARBA00022722"/>
    </source>
</evidence>